<dbReference type="PROSITE" id="PS00501">
    <property type="entry name" value="SPASE_I_1"/>
    <property type="match status" value="1"/>
</dbReference>
<evidence type="ECO:0000256" key="7">
    <source>
        <dbReference type="SAM" id="Phobius"/>
    </source>
</evidence>
<dbReference type="PANTHER" id="PTHR43390">
    <property type="entry name" value="SIGNAL PEPTIDASE I"/>
    <property type="match status" value="1"/>
</dbReference>
<gene>
    <name evidence="9" type="ORF">METZ01_LOCUS244093</name>
</gene>
<dbReference type="PROSITE" id="PS00761">
    <property type="entry name" value="SPASE_I_3"/>
    <property type="match status" value="1"/>
</dbReference>
<name>A0A382HVN0_9ZZZZ</name>
<evidence type="ECO:0000256" key="4">
    <source>
        <dbReference type="ARBA" id="ARBA00022670"/>
    </source>
</evidence>
<dbReference type="CDD" id="cd06530">
    <property type="entry name" value="S26_SPase_I"/>
    <property type="match status" value="1"/>
</dbReference>
<dbReference type="PANTHER" id="PTHR43390:SF1">
    <property type="entry name" value="CHLOROPLAST PROCESSING PEPTIDASE"/>
    <property type="match status" value="1"/>
</dbReference>
<dbReference type="EMBL" id="UINC01063521">
    <property type="protein sequence ID" value="SVB91239.1"/>
    <property type="molecule type" value="Genomic_DNA"/>
</dbReference>
<keyword evidence="7" id="KW-0472">Membrane</keyword>
<dbReference type="SUPFAM" id="SSF51306">
    <property type="entry name" value="LexA/Signal peptidase"/>
    <property type="match status" value="1"/>
</dbReference>
<evidence type="ECO:0000256" key="3">
    <source>
        <dbReference type="ARBA" id="ARBA00013208"/>
    </source>
</evidence>
<feature type="region of interest" description="Disordered" evidence="6">
    <location>
        <begin position="215"/>
        <end position="234"/>
    </location>
</feature>
<evidence type="ECO:0000313" key="9">
    <source>
        <dbReference type="EMBL" id="SVB91239.1"/>
    </source>
</evidence>
<accession>A0A382HVN0</accession>
<keyword evidence="7" id="KW-0812">Transmembrane</keyword>
<feature type="domain" description="Peptidase S26" evidence="8">
    <location>
        <begin position="52"/>
        <end position="234"/>
    </location>
</feature>
<reference evidence="9" key="1">
    <citation type="submission" date="2018-05" db="EMBL/GenBank/DDBJ databases">
        <authorList>
            <person name="Lanie J.A."/>
            <person name="Ng W.-L."/>
            <person name="Kazmierczak K.M."/>
            <person name="Andrzejewski T.M."/>
            <person name="Davidsen T.M."/>
            <person name="Wayne K.J."/>
            <person name="Tettelin H."/>
            <person name="Glass J.I."/>
            <person name="Rusch D."/>
            <person name="Podicherti R."/>
            <person name="Tsui H.-C.T."/>
            <person name="Winkler M.E."/>
        </authorList>
    </citation>
    <scope>NUCLEOTIDE SEQUENCE</scope>
</reference>
<dbReference type="EC" id="3.4.21.89" evidence="3"/>
<comment type="catalytic activity">
    <reaction evidence="1">
        <text>Cleavage of hydrophobic, N-terminal signal or leader sequences from secreted and periplasmic proteins.</text>
        <dbReference type="EC" id="3.4.21.89"/>
    </reaction>
</comment>
<feature type="transmembrane region" description="Helical" evidence="7">
    <location>
        <begin position="54"/>
        <end position="72"/>
    </location>
</feature>
<dbReference type="Pfam" id="PF10502">
    <property type="entry name" value="Peptidase_S26"/>
    <property type="match status" value="1"/>
</dbReference>
<evidence type="ECO:0000259" key="8">
    <source>
        <dbReference type="Pfam" id="PF10502"/>
    </source>
</evidence>
<dbReference type="PROSITE" id="PS00760">
    <property type="entry name" value="SPASE_I_2"/>
    <property type="match status" value="1"/>
</dbReference>
<keyword evidence="5" id="KW-0378">Hydrolase</keyword>
<dbReference type="AlphaFoldDB" id="A0A382HVN0"/>
<dbReference type="Gene3D" id="2.10.109.10">
    <property type="entry name" value="Umud Fragment, subunit A"/>
    <property type="match status" value="1"/>
</dbReference>
<dbReference type="PRINTS" id="PR00727">
    <property type="entry name" value="LEADERPTASE"/>
</dbReference>
<dbReference type="InterPro" id="IPR019757">
    <property type="entry name" value="Pept_S26A_signal_pept_1_Lys-AS"/>
</dbReference>
<evidence type="ECO:0000256" key="5">
    <source>
        <dbReference type="ARBA" id="ARBA00022801"/>
    </source>
</evidence>
<comment type="similarity">
    <text evidence="2">Belongs to the peptidase S26 family.</text>
</comment>
<keyword evidence="7" id="KW-1133">Transmembrane helix</keyword>
<dbReference type="InterPro" id="IPR000223">
    <property type="entry name" value="Pept_S26A_signal_pept_1"/>
</dbReference>
<feature type="compositionally biased region" description="Basic and acidic residues" evidence="6">
    <location>
        <begin position="216"/>
        <end position="225"/>
    </location>
</feature>
<dbReference type="GO" id="GO:0006465">
    <property type="term" value="P:signal peptide processing"/>
    <property type="evidence" value="ECO:0007669"/>
    <property type="project" value="InterPro"/>
</dbReference>
<proteinExistence type="inferred from homology"/>
<dbReference type="InterPro" id="IPR019758">
    <property type="entry name" value="Pept_S26A_signal_pept_1_CS"/>
</dbReference>
<keyword evidence="4" id="KW-0645">Protease</keyword>
<dbReference type="GO" id="GO:0016020">
    <property type="term" value="C:membrane"/>
    <property type="evidence" value="ECO:0007669"/>
    <property type="project" value="InterPro"/>
</dbReference>
<dbReference type="InterPro" id="IPR019533">
    <property type="entry name" value="Peptidase_S26"/>
</dbReference>
<protein>
    <recommendedName>
        <fullName evidence="3">signal peptidase I</fullName>
        <ecNumber evidence="3">3.4.21.89</ecNumber>
    </recommendedName>
</protein>
<dbReference type="GO" id="GO:0009003">
    <property type="term" value="F:signal peptidase activity"/>
    <property type="evidence" value="ECO:0007669"/>
    <property type="project" value="UniProtKB-EC"/>
</dbReference>
<dbReference type="InterPro" id="IPR019756">
    <property type="entry name" value="Pept_S26A_signal_pept_1_Ser-AS"/>
</dbReference>
<evidence type="ECO:0000256" key="1">
    <source>
        <dbReference type="ARBA" id="ARBA00000677"/>
    </source>
</evidence>
<dbReference type="InterPro" id="IPR036286">
    <property type="entry name" value="LexA/Signal_pep-like_sf"/>
</dbReference>
<dbReference type="GO" id="GO:0004252">
    <property type="term" value="F:serine-type endopeptidase activity"/>
    <property type="evidence" value="ECO:0007669"/>
    <property type="project" value="InterPro"/>
</dbReference>
<dbReference type="NCBIfam" id="TIGR02227">
    <property type="entry name" value="sigpep_I_bact"/>
    <property type="match status" value="1"/>
</dbReference>
<organism evidence="9">
    <name type="scientific">marine metagenome</name>
    <dbReference type="NCBI Taxonomy" id="408172"/>
    <lineage>
        <taxon>unclassified sequences</taxon>
        <taxon>metagenomes</taxon>
        <taxon>ecological metagenomes</taxon>
    </lineage>
</organism>
<feature type="transmembrane region" description="Helical" evidence="7">
    <location>
        <begin position="6"/>
        <end position="26"/>
    </location>
</feature>
<evidence type="ECO:0000256" key="6">
    <source>
        <dbReference type="SAM" id="MobiDB-lite"/>
    </source>
</evidence>
<sequence length="234" mass="25716">MGIDFSLVLVVATAATGLIWAVYALWAARVRPSEGHAGTAEAPIFRPAPTIVEYARSFFPVLLIVLLVRSFFYEPFRIPSSSMVPTLLVGDFIFVNKYKYGLRLPVNNIKIMDLGNPKRGDVVVFKLPSDPSINYIKRLIGLPGDEIIYRNKRLSVNGELVSLAQEGPYGGKDSAGANRATEQLGQVSHGVLLMPRQSSLEGTFAVPPGHFFMMGDNRDNSRDSRYPGVGFIPE</sequence>
<evidence type="ECO:0000256" key="2">
    <source>
        <dbReference type="ARBA" id="ARBA00009370"/>
    </source>
</evidence>
<feature type="non-terminal residue" evidence="9">
    <location>
        <position position="234"/>
    </location>
</feature>